<gene>
    <name evidence="11" type="primary">pgeF</name>
    <name evidence="11" type="ORF">D7Y07_01930</name>
    <name evidence="12" type="ORF">E4T97_07145</name>
    <name evidence="13" type="ORF">E5356_02655</name>
</gene>
<dbReference type="Pfam" id="PF02578">
    <property type="entry name" value="Cu-oxidase_4"/>
    <property type="match status" value="1"/>
</dbReference>
<sequence length="274" mass="30633">MISLTEDNRMLGYESLHLYSDIFHFVTTRHGGVGGGTYASFNCSHYCGDEPGNVRENRARLLGGFPQPPIELIVPVQTHGVEILHIEDSFHTLPAARKEELLHGIDAVMTSAPGYCICVSTADCVPVLLYDLKHRAIAAVHAGWRGTVAYILHRTLQRMNRCFGTEGGDVVACIGPSISRESFEVGEEVYEAFQQHDFDMSRISVWNERTRKHHIDLWEANRIQLLDFGVPDSRIELSGICTYTHCDEFFSARRLGIRSGRILSGIMLASALEL</sequence>
<evidence type="ECO:0000256" key="6">
    <source>
        <dbReference type="ARBA" id="ARBA00022833"/>
    </source>
</evidence>
<evidence type="ECO:0000313" key="14">
    <source>
        <dbReference type="Proteomes" id="UP000267159"/>
    </source>
</evidence>
<keyword evidence="16" id="KW-1185">Reference proteome</keyword>
<evidence type="ECO:0000313" key="11">
    <source>
        <dbReference type="EMBL" id="RLT81587.1"/>
    </source>
</evidence>
<dbReference type="EMBL" id="SRZA01000004">
    <property type="protein sequence ID" value="TGY07897.1"/>
    <property type="molecule type" value="Genomic_DNA"/>
</dbReference>
<dbReference type="GeneID" id="93046041"/>
<comment type="catalytic activity">
    <reaction evidence="9">
        <text>S-methyl-5'-thioadenosine + phosphate = 5-(methylsulfanyl)-alpha-D-ribose 1-phosphate + adenine</text>
        <dbReference type="Rhea" id="RHEA:11852"/>
        <dbReference type="ChEBI" id="CHEBI:16708"/>
        <dbReference type="ChEBI" id="CHEBI:17509"/>
        <dbReference type="ChEBI" id="CHEBI:43474"/>
        <dbReference type="ChEBI" id="CHEBI:58533"/>
        <dbReference type="EC" id="2.4.2.28"/>
    </reaction>
    <physiologicalReaction direction="left-to-right" evidence="9">
        <dbReference type="Rhea" id="RHEA:11853"/>
    </physiologicalReaction>
</comment>
<keyword evidence="4" id="KW-0479">Metal-binding</keyword>
<dbReference type="Gene3D" id="3.60.140.10">
    <property type="entry name" value="CNF1/YfiH-like putative cysteine hydrolases"/>
    <property type="match status" value="1"/>
</dbReference>
<evidence type="ECO:0000256" key="10">
    <source>
        <dbReference type="RuleBase" id="RU361274"/>
    </source>
</evidence>
<dbReference type="InterPro" id="IPR003730">
    <property type="entry name" value="Cu_polyphenol_OxRdtase"/>
</dbReference>
<name>A0A3L7Z3M2_9BACE</name>
<dbReference type="EMBL" id="RAZM01000003">
    <property type="protein sequence ID" value="RLT81587.1"/>
    <property type="molecule type" value="Genomic_DNA"/>
</dbReference>
<dbReference type="SUPFAM" id="SSF64438">
    <property type="entry name" value="CNF1/YfiH-like putative cysteine hydrolases"/>
    <property type="match status" value="1"/>
</dbReference>
<dbReference type="RefSeq" id="WP_024986253.1">
    <property type="nucleotide sequence ID" value="NZ_CABIXU010000014.1"/>
</dbReference>
<dbReference type="Proteomes" id="UP000305751">
    <property type="component" value="Unassembled WGS sequence"/>
</dbReference>
<dbReference type="CDD" id="cd16833">
    <property type="entry name" value="YfiH"/>
    <property type="match status" value="1"/>
</dbReference>
<evidence type="ECO:0000313" key="16">
    <source>
        <dbReference type="Proteomes" id="UP000305751"/>
    </source>
</evidence>
<dbReference type="OrthoDB" id="4279at2"/>
<comment type="catalytic activity">
    <reaction evidence="8">
        <text>adenosine + phosphate = alpha-D-ribose 1-phosphate + adenine</text>
        <dbReference type="Rhea" id="RHEA:27642"/>
        <dbReference type="ChEBI" id="CHEBI:16335"/>
        <dbReference type="ChEBI" id="CHEBI:16708"/>
        <dbReference type="ChEBI" id="CHEBI:43474"/>
        <dbReference type="ChEBI" id="CHEBI:57720"/>
        <dbReference type="EC" id="2.4.2.1"/>
    </reaction>
    <physiologicalReaction direction="left-to-right" evidence="8">
        <dbReference type="Rhea" id="RHEA:27643"/>
    </physiologicalReaction>
</comment>
<comment type="catalytic activity">
    <reaction evidence="1">
        <text>inosine + phosphate = alpha-D-ribose 1-phosphate + hypoxanthine</text>
        <dbReference type="Rhea" id="RHEA:27646"/>
        <dbReference type="ChEBI" id="CHEBI:17368"/>
        <dbReference type="ChEBI" id="CHEBI:17596"/>
        <dbReference type="ChEBI" id="CHEBI:43474"/>
        <dbReference type="ChEBI" id="CHEBI:57720"/>
        <dbReference type="EC" id="2.4.2.1"/>
    </reaction>
    <physiologicalReaction direction="left-to-right" evidence="1">
        <dbReference type="Rhea" id="RHEA:27647"/>
    </physiologicalReaction>
</comment>
<dbReference type="GO" id="GO:0017061">
    <property type="term" value="F:S-methyl-5-thioadenosine phosphorylase activity"/>
    <property type="evidence" value="ECO:0007669"/>
    <property type="project" value="UniProtKB-EC"/>
</dbReference>
<dbReference type="PANTHER" id="PTHR30616">
    <property type="entry name" value="UNCHARACTERIZED PROTEIN YFIH"/>
    <property type="match status" value="1"/>
</dbReference>
<evidence type="ECO:0000313" key="12">
    <source>
        <dbReference type="EMBL" id="TFU50345.1"/>
    </source>
</evidence>
<proteinExistence type="inferred from homology"/>
<reference evidence="13 16" key="3">
    <citation type="submission" date="2019-04" db="EMBL/GenBank/DDBJ databases">
        <title>Microbes associate with the intestines of laboratory mice.</title>
        <authorList>
            <person name="Navarre W."/>
            <person name="Wong E."/>
            <person name="Huang K."/>
            <person name="Tropini C."/>
            <person name="Ng K."/>
            <person name="Yu B."/>
        </authorList>
    </citation>
    <scope>NUCLEOTIDE SEQUENCE [LARGE SCALE GENOMIC DNA]</scope>
    <source>
        <strain evidence="13 16">NM70_E10</strain>
    </source>
</reference>
<dbReference type="GO" id="GO:0005507">
    <property type="term" value="F:copper ion binding"/>
    <property type="evidence" value="ECO:0007669"/>
    <property type="project" value="TreeGrafter"/>
</dbReference>
<dbReference type="EMBL" id="SPPV01000012">
    <property type="protein sequence ID" value="TFU50345.1"/>
    <property type="molecule type" value="Genomic_DNA"/>
</dbReference>
<dbReference type="AlphaFoldDB" id="A0A3L7Z3M2"/>
<evidence type="ECO:0000256" key="7">
    <source>
        <dbReference type="ARBA" id="ARBA00047989"/>
    </source>
</evidence>
<evidence type="ECO:0000256" key="4">
    <source>
        <dbReference type="ARBA" id="ARBA00022723"/>
    </source>
</evidence>
<keyword evidence="5" id="KW-0378">Hydrolase</keyword>
<keyword evidence="6" id="KW-0862">Zinc</keyword>
<dbReference type="Proteomes" id="UP000267159">
    <property type="component" value="Unassembled WGS sequence"/>
</dbReference>
<dbReference type="GO" id="GO:0016787">
    <property type="term" value="F:hydrolase activity"/>
    <property type="evidence" value="ECO:0007669"/>
    <property type="project" value="UniProtKB-KW"/>
</dbReference>
<evidence type="ECO:0000256" key="1">
    <source>
        <dbReference type="ARBA" id="ARBA00000553"/>
    </source>
</evidence>
<dbReference type="InterPro" id="IPR038371">
    <property type="entry name" value="Cu_polyphenol_OxRdtase_sf"/>
</dbReference>
<comment type="caution">
    <text evidence="11">The sequence shown here is derived from an EMBL/GenBank/DDBJ whole genome shotgun (WGS) entry which is preliminary data.</text>
</comment>
<evidence type="ECO:0000313" key="15">
    <source>
        <dbReference type="Proteomes" id="UP000298073"/>
    </source>
</evidence>
<keyword evidence="3" id="KW-0808">Transferase</keyword>
<reference evidence="11 14" key="1">
    <citation type="submission" date="2018-09" db="EMBL/GenBank/DDBJ databases">
        <title>Murine metabolic-syndrome-specific gut microbial biobank.</title>
        <authorList>
            <person name="Liu C."/>
        </authorList>
    </citation>
    <scope>NUCLEOTIDE SEQUENCE [LARGE SCALE GENOMIC DNA]</scope>
    <source>
        <strain evidence="11 14">0.1X-D8-26</strain>
    </source>
</reference>
<evidence type="ECO:0000256" key="2">
    <source>
        <dbReference type="ARBA" id="ARBA00007353"/>
    </source>
</evidence>
<dbReference type="PANTHER" id="PTHR30616:SF2">
    <property type="entry name" value="PURINE NUCLEOSIDE PHOSPHORYLASE LACC1"/>
    <property type="match status" value="1"/>
</dbReference>
<protein>
    <recommendedName>
        <fullName evidence="10">Purine nucleoside phosphorylase</fullName>
    </recommendedName>
</protein>
<reference evidence="12 15" key="2">
    <citation type="submission" date="2019-03" db="EMBL/GenBank/DDBJ databases">
        <title>Diversity of the mouse oral microbiome.</title>
        <authorList>
            <person name="Joseph S."/>
            <person name="Aduse-Opoku J."/>
            <person name="Curtis M."/>
            <person name="Wade W."/>
            <person name="Hashim A."/>
        </authorList>
    </citation>
    <scope>NUCLEOTIDE SEQUENCE [LARGE SCALE GENOMIC DNA]</scope>
    <source>
        <strain evidence="12 15">P2318</strain>
    </source>
</reference>
<dbReference type="NCBIfam" id="TIGR00726">
    <property type="entry name" value="peptidoglycan editing factor PgeF"/>
    <property type="match status" value="1"/>
</dbReference>
<comment type="catalytic activity">
    <reaction evidence="7">
        <text>adenosine + H2O + H(+) = inosine + NH4(+)</text>
        <dbReference type="Rhea" id="RHEA:24408"/>
        <dbReference type="ChEBI" id="CHEBI:15377"/>
        <dbReference type="ChEBI" id="CHEBI:15378"/>
        <dbReference type="ChEBI" id="CHEBI:16335"/>
        <dbReference type="ChEBI" id="CHEBI:17596"/>
        <dbReference type="ChEBI" id="CHEBI:28938"/>
        <dbReference type="EC" id="3.5.4.4"/>
    </reaction>
    <physiologicalReaction direction="left-to-right" evidence="7">
        <dbReference type="Rhea" id="RHEA:24409"/>
    </physiologicalReaction>
</comment>
<organism evidence="11 14">
    <name type="scientific">Bacteroides acidifaciens</name>
    <dbReference type="NCBI Taxonomy" id="85831"/>
    <lineage>
        <taxon>Bacteria</taxon>
        <taxon>Pseudomonadati</taxon>
        <taxon>Bacteroidota</taxon>
        <taxon>Bacteroidia</taxon>
        <taxon>Bacteroidales</taxon>
        <taxon>Bacteroidaceae</taxon>
        <taxon>Bacteroides</taxon>
    </lineage>
</organism>
<comment type="similarity">
    <text evidence="2 10">Belongs to the purine nucleoside phosphorylase YfiH/LACC1 family.</text>
</comment>
<dbReference type="InterPro" id="IPR011324">
    <property type="entry name" value="Cytotoxic_necrot_fac-like_cat"/>
</dbReference>
<accession>A0A3L7Z3M2</accession>
<evidence type="ECO:0000256" key="3">
    <source>
        <dbReference type="ARBA" id="ARBA00022679"/>
    </source>
</evidence>
<evidence type="ECO:0000256" key="5">
    <source>
        <dbReference type="ARBA" id="ARBA00022801"/>
    </source>
</evidence>
<evidence type="ECO:0000313" key="13">
    <source>
        <dbReference type="EMBL" id="TGY07897.1"/>
    </source>
</evidence>
<dbReference type="Proteomes" id="UP000298073">
    <property type="component" value="Unassembled WGS sequence"/>
</dbReference>
<evidence type="ECO:0000256" key="8">
    <source>
        <dbReference type="ARBA" id="ARBA00048968"/>
    </source>
</evidence>
<evidence type="ECO:0000256" key="9">
    <source>
        <dbReference type="ARBA" id="ARBA00049893"/>
    </source>
</evidence>
<dbReference type="STRING" id="1235814.GCA_000613385_04430"/>